<evidence type="ECO:0000313" key="2">
    <source>
        <dbReference type="Proteomes" id="UP000003250"/>
    </source>
</evidence>
<proteinExistence type="predicted"/>
<keyword evidence="2" id="KW-1185">Reference proteome</keyword>
<protein>
    <submittedName>
        <fullName evidence="1">Uncharacterized protein</fullName>
    </submittedName>
</protein>
<evidence type="ECO:0000313" key="1">
    <source>
        <dbReference type="EMBL" id="EHK52971.1"/>
    </source>
</evidence>
<name>H0I285_9HYPH</name>
<accession>H0I285</accession>
<organism evidence="1 2">
    <name type="scientific">Mesorhizobium alhagi CCNWXJ12-2</name>
    <dbReference type="NCBI Taxonomy" id="1107882"/>
    <lineage>
        <taxon>Bacteria</taxon>
        <taxon>Pseudomonadati</taxon>
        <taxon>Pseudomonadota</taxon>
        <taxon>Alphaproteobacteria</taxon>
        <taxon>Hyphomicrobiales</taxon>
        <taxon>Phyllobacteriaceae</taxon>
        <taxon>Allomesorhizobium</taxon>
    </lineage>
</organism>
<dbReference type="AlphaFoldDB" id="H0I285"/>
<dbReference type="PATRIC" id="fig|1107882.3.peg.6363"/>
<dbReference type="EMBL" id="AHAM01000297">
    <property type="protein sequence ID" value="EHK52971.1"/>
    <property type="molecule type" value="Genomic_DNA"/>
</dbReference>
<reference evidence="1 2" key="1">
    <citation type="journal article" date="2012" name="J. Bacteriol.">
        <title>Draft Genome Sequence of Mesorhizobium alhagi CCNWXJ12-2T, a Novel Salt-Resistant Species Isolated from the Desert of Northwestern China.</title>
        <authorList>
            <person name="Zhou M."/>
            <person name="Chen W."/>
            <person name="Chen H."/>
            <person name="Wei G."/>
        </authorList>
    </citation>
    <scope>NUCLEOTIDE SEQUENCE [LARGE SCALE GENOMIC DNA]</scope>
    <source>
        <strain evidence="1 2">CCNWXJ12-2</strain>
    </source>
</reference>
<dbReference type="Proteomes" id="UP000003250">
    <property type="component" value="Unassembled WGS sequence"/>
</dbReference>
<gene>
    <name evidence="1" type="ORF">MAXJ12_32914</name>
</gene>
<sequence>MRADLRTAMTAGCTIEAIVVRALVAVSDKVEASPTQGRRCGAAIKVEALSQIAL</sequence>